<comment type="caution">
    <text evidence="2">The sequence shown here is derived from an EMBL/GenBank/DDBJ whole genome shotgun (WGS) entry which is preliminary data.</text>
</comment>
<dbReference type="InterPro" id="IPR019089">
    <property type="entry name" value="Cas_GSU0054"/>
</dbReference>
<dbReference type="Proteomes" id="UP000294221">
    <property type="component" value="Unassembled WGS sequence"/>
</dbReference>
<feature type="region of interest" description="Disordered" evidence="1">
    <location>
        <begin position="202"/>
        <end position="230"/>
    </location>
</feature>
<dbReference type="RefSeq" id="WP_130013398.1">
    <property type="nucleotide sequence ID" value="NZ_RYUN01000009.1"/>
</dbReference>
<evidence type="ECO:0000256" key="1">
    <source>
        <dbReference type="SAM" id="MobiDB-lite"/>
    </source>
</evidence>
<dbReference type="AlphaFoldDB" id="A0A4Q5A6A7"/>
<name>A0A4Q5A6A7_9BIFI</name>
<organism evidence="2 3">
    <name type="scientific">Bifidobacterium pseudolongum subsp. pseudolongum</name>
    <dbReference type="NCBI Taxonomy" id="31954"/>
    <lineage>
        <taxon>Bacteria</taxon>
        <taxon>Bacillati</taxon>
        <taxon>Actinomycetota</taxon>
        <taxon>Actinomycetes</taxon>
        <taxon>Bifidobacteriales</taxon>
        <taxon>Bifidobacteriaceae</taxon>
        <taxon>Bifidobacterium</taxon>
    </lineage>
</organism>
<dbReference type="NCBIfam" id="TIGR02165">
    <property type="entry name" value="cas5_6_GSU0054"/>
    <property type="match status" value="1"/>
</dbReference>
<proteinExistence type="predicted"/>
<sequence length="545" mass="61131">MTFAIRIHFLLASYQGASEYGEKESFPTPMRLYQAMVSAAHTVFSSENSQGMLDKRLNAALEWLESNPPEAIRFPEIVSQSPTSHNAIAYRRKADKAPKAERARSAVMYRTDEQGDMILEWKNGPDDEECSTIADLCWEIPFLGGAGSPVRITVEEGFDFPLPDSYMLRPESQSLMEVERARELPCPAPGLHQELMEHYTQANPHPASKIPKDSSTKKDTEVRSEKRLQCVHRSTYSPQKQAKSAVQLPWTRMIIIPARVESNASAWNPRDDELTAWCVALHRLLVRRWGTDVSPYLTGRWSTDSMVKRPANNIAIQVLRKDYASLIADQGIAESLPAFILMIPSEMDAGALRKLGTLVRSLANSRIYYSHSKPALRLGNPIPGEGVHLWSKPRDGMRRIWSPMPFSVNETQAEKSPAGQSRSWTAECNLAVSIGHVFRNVFRGQIAEKRGRGKYWDLIDAVTAGDSFVRILAARTVARPDMGDYVHRMREGFMITASTGLIAFENVIKDEILAIGQSRHFGGGLLIPMDCPESCFTTKGQPKWR</sequence>
<dbReference type="EMBL" id="RYUN01000009">
    <property type="protein sequence ID" value="RYQ19560.1"/>
    <property type="molecule type" value="Genomic_DNA"/>
</dbReference>
<feature type="compositionally biased region" description="Basic and acidic residues" evidence="1">
    <location>
        <begin position="210"/>
        <end position="228"/>
    </location>
</feature>
<evidence type="ECO:0000313" key="3">
    <source>
        <dbReference type="Proteomes" id="UP000294221"/>
    </source>
</evidence>
<protein>
    <submittedName>
        <fullName evidence="2">Type I-U CRISPR-associated protein Cas5/Cas6</fullName>
    </submittedName>
</protein>
<accession>A0A4Q5A6A7</accession>
<gene>
    <name evidence="2" type="ORF">PG2054B_1317</name>
</gene>
<evidence type="ECO:0000313" key="2">
    <source>
        <dbReference type="EMBL" id="RYQ19560.1"/>
    </source>
</evidence>
<reference evidence="2 3" key="1">
    <citation type="submission" date="2018-12" db="EMBL/GenBank/DDBJ databases">
        <title>Unveiling genomic diversity among members of the Bifidobacterium pseudolongum species, a widely distributed gut commensal of the animal kingdom.</title>
        <authorList>
            <person name="Lugli G.A."/>
            <person name="Duranti S."/>
            <person name="Albert K."/>
            <person name="Mancabelli L."/>
            <person name="Napoli S."/>
            <person name="Viappiani A."/>
            <person name="Anzalone R."/>
            <person name="Longhi G."/>
            <person name="Milani C."/>
            <person name="Turroni F."/>
            <person name="Alessandri G."/>
            <person name="Sela D.A."/>
            <person name="Van Sinderen D."/>
            <person name="Ventura M."/>
        </authorList>
    </citation>
    <scope>NUCLEOTIDE SEQUENCE [LARGE SCALE GENOMIC DNA]</scope>
    <source>
        <strain evidence="2 3">2054B</strain>
    </source>
</reference>